<dbReference type="EMBL" id="JABWDY010026393">
    <property type="protein sequence ID" value="KAF5188713.1"/>
    <property type="molecule type" value="Genomic_DNA"/>
</dbReference>
<feature type="non-terminal residue" evidence="1">
    <location>
        <position position="1"/>
    </location>
</feature>
<proteinExistence type="predicted"/>
<dbReference type="OrthoDB" id="1743285at2759"/>
<keyword evidence="2" id="KW-1185">Reference proteome</keyword>
<comment type="caution">
    <text evidence="1">The sequence shown here is derived from an EMBL/GenBank/DDBJ whole genome shotgun (WGS) entry which is preliminary data.</text>
</comment>
<sequence>FTEKGHIFVTVNLVDEVMSSIEVETNESAMNTLSGFPVADRRCGWGCFKTLNKEDPPSQPSDFCTSELINLIVSVEDTGVGIPFKAQSRVP</sequence>
<dbReference type="Proteomes" id="UP000554482">
    <property type="component" value="Unassembled WGS sequence"/>
</dbReference>
<dbReference type="AlphaFoldDB" id="A0A7J6VV19"/>
<dbReference type="GO" id="GO:0016301">
    <property type="term" value="F:kinase activity"/>
    <property type="evidence" value="ECO:0007669"/>
    <property type="project" value="UniProtKB-KW"/>
</dbReference>
<gene>
    <name evidence="1" type="ORF">FRX31_021701</name>
</gene>
<name>A0A7J6VV19_THATH</name>
<accession>A0A7J6VV19</accession>
<evidence type="ECO:0000313" key="1">
    <source>
        <dbReference type="EMBL" id="KAF5188713.1"/>
    </source>
</evidence>
<keyword evidence="1" id="KW-0418">Kinase</keyword>
<organism evidence="1 2">
    <name type="scientific">Thalictrum thalictroides</name>
    <name type="common">Rue-anemone</name>
    <name type="synonym">Anemone thalictroides</name>
    <dbReference type="NCBI Taxonomy" id="46969"/>
    <lineage>
        <taxon>Eukaryota</taxon>
        <taxon>Viridiplantae</taxon>
        <taxon>Streptophyta</taxon>
        <taxon>Embryophyta</taxon>
        <taxon>Tracheophyta</taxon>
        <taxon>Spermatophyta</taxon>
        <taxon>Magnoliopsida</taxon>
        <taxon>Ranunculales</taxon>
        <taxon>Ranunculaceae</taxon>
        <taxon>Thalictroideae</taxon>
        <taxon>Thalictrum</taxon>
    </lineage>
</organism>
<protein>
    <submittedName>
        <fullName evidence="1">Histidine kinase</fullName>
    </submittedName>
</protein>
<keyword evidence="1" id="KW-0808">Transferase</keyword>
<reference evidence="1 2" key="1">
    <citation type="submission" date="2020-06" db="EMBL/GenBank/DDBJ databases">
        <title>Transcriptomic and genomic resources for Thalictrum thalictroides and T. hernandezii: Facilitating candidate gene discovery in an emerging model plant lineage.</title>
        <authorList>
            <person name="Arias T."/>
            <person name="Riano-Pachon D.M."/>
            <person name="Di Stilio V.S."/>
        </authorList>
    </citation>
    <scope>NUCLEOTIDE SEQUENCE [LARGE SCALE GENOMIC DNA]</scope>
    <source>
        <strain evidence="2">cv. WT478/WT964</strain>
        <tissue evidence="1">Leaves</tissue>
    </source>
</reference>
<evidence type="ECO:0000313" key="2">
    <source>
        <dbReference type="Proteomes" id="UP000554482"/>
    </source>
</evidence>